<proteinExistence type="predicted"/>
<keyword evidence="1" id="KW-0812">Transmembrane</keyword>
<sequence>MLYLLTWKGTSSIWLLGLHGVYSSFFNATDLFSLVIKRHIDVRHVIVNRRNY</sequence>
<dbReference type="EMBL" id="GGEC01059953">
    <property type="protein sequence ID" value="MBX40437.1"/>
    <property type="molecule type" value="Transcribed_RNA"/>
</dbReference>
<feature type="transmembrane region" description="Helical" evidence="1">
    <location>
        <begin position="12"/>
        <end position="36"/>
    </location>
</feature>
<evidence type="ECO:0000256" key="1">
    <source>
        <dbReference type="SAM" id="Phobius"/>
    </source>
</evidence>
<keyword evidence="1" id="KW-1133">Transmembrane helix</keyword>
<organism evidence="2">
    <name type="scientific">Rhizophora mucronata</name>
    <name type="common">Asiatic mangrove</name>
    <dbReference type="NCBI Taxonomy" id="61149"/>
    <lineage>
        <taxon>Eukaryota</taxon>
        <taxon>Viridiplantae</taxon>
        <taxon>Streptophyta</taxon>
        <taxon>Embryophyta</taxon>
        <taxon>Tracheophyta</taxon>
        <taxon>Spermatophyta</taxon>
        <taxon>Magnoliopsida</taxon>
        <taxon>eudicotyledons</taxon>
        <taxon>Gunneridae</taxon>
        <taxon>Pentapetalae</taxon>
        <taxon>rosids</taxon>
        <taxon>fabids</taxon>
        <taxon>Malpighiales</taxon>
        <taxon>Rhizophoraceae</taxon>
        <taxon>Rhizophora</taxon>
    </lineage>
</organism>
<evidence type="ECO:0000313" key="2">
    <source>
        <dbReference type="EMBL" id="MBX40437.1"/>
    </source>
</evidence>
<dbReference type="AlphaFoldDB" id="A0A2P2NDB6"/>
<accession>A0A2P2NDB6</accession>
<reference evidence="2" key="1">
    <citation type="submission" date="2018-02" db="EMBL/GenBank/DDBJ databases">
        <title>Rhizophora mucronata_Transcriptome.</title>
        <authorList>
            <person name="Meera S.P."/>
            <person name="Sreeshan A."/>
            <person name="Augustine A."/>
        </authorList>
    </citation>
    <scope>NUCLEOTIDE SEQUENCE</scope>
    <source>
        <tissue evidence="2">Leaf</tissue>
    </source>
</reference>
<keyword evidence="1" id="KW-0472">Membrane</keyword>
<name>A0A2P2NDB6_RHIMU</name>
<protein>
    <submittedName>
        <fullName evidence="2">Uncharacterized protein</fullName>
    </submittedName>
</protein>